<dbReference type="Pfam" id="PF26128">
    <property type="entry name" value="Gad2"/>
    <property type="match status" value="1"/>
</dbReference>
<accession>A0A1V0SG41</accession>
<dbReference type="SUPFAM" id="SSF53300">
    <property type="entry name" value="vWA-like"/>
    <property type="match status" value="1"/>
</dbReference>
<dbReference type="Gene3D" id="3.40.50.410">
    <property type="entry name" value="von Willebrand factor, type A domain"/>
    <property type="match status" value="1"/>
</dbReference>
<evidence type="ECO:0000256" key="1">
    <source>
        <dbReference type="SAM" id="MobiDB-lite"/>
    </source>
</evidence>
<evidence type="ECO:0000313" key="3">
    <source>
        <dbReference type="EMBL" id="ARF10696.1"/>
    </source>
</evidence>
<name>A0A1V0SG41_9VIRU</name>
<organism evidence="3">
    <name type="scientific">Hokovirus HKV1</name>
    <dbReference type="NCBI Taxonomy" id="1977638"/>
    <lineage>
        <taxon>Viruses</taxon>
        <taxon>Varidnaviria</taxon>
        <taxon>Bamfordvirae</taxon>
        <taxon>Nucleocytoviricota</taxon>
        <taxon>Megaviricetes</taxon>
        <taxon>Imitervirales</taxon>
        <taxon>Mimiviridae</taxon>
        <taxon>Klosneuvirinae</taxon>
        <taxon>Hokovirus</taxon>
    </lineage>
</organism>
<dbReference type="EMBL" id="KY684104">
    <property type="protein sequence ID" value="ARF10696.1"/>
    <property type="molecule type" value="Genomic_DNA"/>
</dbReference>
<proteinExistence type="predicted"/>
<dbReference type="InterPro" id="IPR036465">
    <property type="entry name" value="vWFA_dom_sf"/>
</dbReference>
<feature type="domain" description="VWFA" evidence="2">
    <location>
        <begin position="16"/>
        <end position="175"/>
    </location>
</feature>
<feature type="compositionally biased region" description="Acidic residues" evidence="1">
    <location>
        <begin position="844"/>
        <end position="856"/>
    </location>
</feature>
<sequence>MNWLRYNSVQINNDNNIILLLDNSGSTSKMINNKSILNSYTKLLEHLNCKKVHLLFWNTTIINIGKININDLEMHINNAKSFGGTYLAKALQFIKQDNIISEKTDIIIVTDGEINDSRETSEELNILLQNKNISIHIFTFEDSDYNYFNNKISAGNNLYYCLQSNKLTQHIKNYVSYNKYHFKEPFINYSNDIKDGNIQFGNCLFDEKDLKKFIKYIANNIINVDDYDTLCYKLSITIYQLLKTDKINNNKINNDKINKQNMIELFAKILSIKYNYQTTYLNLYYLVNKVDSGTASTLNEYITNRNKLFDKTNDDLFENVASNISGNLGFTSIIIPNNNEYIMLDFINSQYFDEYYTNYHTFNNAAIMTNKYRIPIIPKILDLNNTTLNQHIRQWIRALYSNIYNISPGSDVLLYQFLAHVLLINMSNIDPIYYNNLALIMLYRVRFGTGIREFEYLSSYNKPSLNLGSEKEMLDTFELVFDNVFNYKFPYHYYTLWYAFIGCLNNTELTLSQETVLWDFIIKDFPELKQKDVNNYKIILSSLKKLYPVNIKIYDYVINNNYKNLDYTCYITLDNTEETGGYKINNHYIQKNLKIICDPRFIISKEAYDSLHNMNKNGLFNCPICRRKLDLNNFIPIPKKCDLDNDNDNNNDNNNRDINNIIDNLDLNFPKDQEIINLSNIYKNIENGFNDPLFKDNNILSINNLNFNTKAFKFSDQVFHNKKLAKINIFTSEKFNKIVENSKYKFARYLNYDGICIAGGFIKSILLNTQINDIDIFTYGLNKEQIIAKIKHIYDIVQKYCDYDHIILINKKNNNVLEMLLLKNKTHLNDIKNIIANYDSDNYDSDDSDNDSDNDNDNNNKEMDLEKKLIKGTDIECKIQIIIRPNESPFSIVQNFDLNSCRLIYDGNKVYFTEKSFYAYKYMINMLDIKDFDKYSFQRFVKYHDSGFGICSGNMVHSDKNNMIDYDIFKMEYSKNDDVYIIENLKKNTIIKNCNNNSYYSSLNGNDLSQFFTYFKSENDIIYKIYNVNDNNIIDDFLNLDNNVVINDNIEVINNVNNNISNDNISNINDVVNDKI</sequence>
<dbReference type="InterPro" id="IPR002035">
    <property type="entry name" value="VWF_A"/>
</dbReference>
<dbReference type="PROSITE" id="PS50234">
    <property type="entry name" value="VWFA"/>
    <property type="match status" value="1"/>
</dbReference>
<reference evidence="3" key="1">
    <citation type="journal article" date="2017" name="Science">
        <title>Giant viruses with an expanded complement of translation system components.</title>
        <authorList>
            <person name="Schulz F."/>
            <person name="Yutin N."/>
            <person name="Ivanova N.N."/>
            <person name="Ortega D.R."/>
            <person name="Lee T.K."/>
            <person name="Vierheilig J."/>
            <person name="Daims H."/>
            <person name="Horn M."/>
            <person name="Wagner M."/>
            <person name="Jensen G.J."/>
            <person name="Kyrpides N.C."/>
            <person name="Koonin E.V."/>
            <person name="Woyke T."/>
        </authorList>
    </citation>
    <scope>NUCLEOTIDE SEQUENCE</scope>
    <source>
        <strain evidence="3">HKV1</strain>
    </source>
</reference>
<gene>
    <name evidence="3" type="ORF">Hokovirus_2_223</name>
</gene>
<feature type="region of interest" description="Disordered" evidence="1">
    <location>
        <begin position="844"/>
        <end position="863"/>
    </location>
</feature>
<dbReference type="SMART" id="SM00327">
    <property type="entry name" value="VWA"/>
    <property type="match status" value="1"/>
</dbReference>
<protein>
    <recommendedName>
        <fullName evidence="2">VWFA domain-containing protein</fullName>
    </recommendedName>
</protein>
<dbReference type="CDD" id="cd00198">
    <property type="entry name" value="vWFA"/>
    <property type="match status" value="1"/>
</dbReference>
<evidence type="ECO:0000259" key="2">
    <source>
        <dbReference type="PROSITE" id="PS50234"/>
    </source>
</evidence>